<dbReference type="SUPFAM" id="SSF111369">
    <property type="entry name" value="HlyD-like secretion proteins"/>
    <property type="match status" value="1"/>
</dbReference>
<dbReference type="Proteomes" id="UP001200741">
    <property type="component" value="Unassembled WGS sequence"/>
</dbReference>
<dbReference type="Pfam" id="PF25973">
    <property type="entry name" value="BSH_CzcB"/>
    <property type="match status" value="1"/>
</dbReference>
<evidence type="ECO:0000256" key="2">
    <source>
        <dbReference type="ARBA" id="ARBA00023054"/>
    </source>
</evidence>
<proteinExistence type="predicted"/>
<evidence type="ECO:0000313" key="6">
    <source>
        <dbReference type="Proteomes" id="UP001200741"/>
    </source>
</evidence>
<evidence type="ECO:0000256" key="1">
    <source>
        <dbReference type="ARBA" id="ARBA00004196"/>
    </source>
</evidence>
<keyword evidence="6" id="KW-1185">Reference proteome</keyword>
<keyword evidence="2 3" id="KW-0175">Coiled coil</keyword>
<dbReference type="InterPro" id="IPR050465">
    <property type="entry name" value="UPF0194_transport"/>
</dbReference>
<dbReference type="PANTHER" id="PTHR32347">
    <property type="entry name" value="EFFLUX SYSTEM COMPONENT YKNX-RELATED"/>
    <property type="match status" value="1"/>
</dbReference>
<accession>A0ABS8XN44</accession>
<dbReference type="Gene3D" id="2.40.50.100">
    <property type="match status" value="1"/>
</dbReference>
<dbReference type="Gene3D" id="1.10.287.470">
    <property type="entry name" value="Helix hairpin bin"/>
    <property type="match status" value="1"/>
</dbReference>
<dbReference type="PANTHER" id="PTHR32347:SF23">
    <property type="entry name" value="BLL5650 PROTEIN"/>
    <property type="match status" value="1"/>
</dbReference>
<protein>
    <submittedName>
        <fullName evidence="5">Efflux RND transporter periplasmic adaptor subunit</fullName>
    </submittedName>
</protein>
<dbReference type="InterPro" id="IPR058647">
    <property type="entry name" value="BSH_CzcB-like"/>
</dbReference>
<name>A0ABS8XN44_9BURK</name>
<comment type="subcellular location">
    <subcellularLocation>
        <location evidence="1">Cell envelope</location>
    </subcellularLocation>
</comment>
<feature type="coiled-coil region" evidence="3">
    <location>
        <begin position="451"/>
        <end position="478"/>
    </location>
</feature>
<dbReference type="RefSeq" id="WP_233369768.1">
    <property type="nucleotide sequence ID" value="NZ_JAJTWU010000001.1"/>
</dbReference>
<dbReference type="EMBL" id="JAJTWU010000001">
    <property type="protein sequence ID" value="MCE4553057.1"/>
    <property type="molecule type" value="Genomic_DNA"/>
</dbReference>
<evidence type="ECO:0000259" key="4">
    <source>
        <dbReference type="Pfam" id="PF25973"/>
    </source>
</evidence>
<evidence type="ECO:0000256" key="3">
    <source>
        <dbReference type="SAM" id="Coils"/>
    </source>
</evidence>
<evidence type="ECO:0000313" key="5">
    <source>
        <dbReference type="EMBL" id="MCE4553057.1"/>
    </source>
</evidence>
<comment type="caution">
    <text evidence="5">The sequence shown here is derived from an EMBL/GenBank/DDBJ whole genome shotgun (WGS) entry which is preliminary data.</text>
</comment>
<reference evidence="5 6" key="1">
    <citation type="submission" date="2021-12" db="EMBL/GenBank/DDBJ databases">
        <title>Genome seq of P8.</title>
        <authorList>
            <person name="Seo T."/>
        </authorList>
    </citation>
    <scope>NUCLEOTIDE SEQUENCE [LARGE SCALE GENOMIC DNA]</scope>
    <source>
        <strain evidence="5 6">P8</strain>
    </source>
</reference>
<organism evidence="5 6">
    <name type="scientific">Pelomonas cellulosilytica</name>
    <dbReference type="NCBI Taxonomy" id="2906762"/>
    <lineage>
        <taxon>Bacteria</taxon>
        <taxon>Pseudomonadati</taxon>
        <taxon>Pseudomonadota</taxon>
        <taxon>Betaproteobacteria</taxon>
        <taxon>Burkholderiales</taxon>
        <taxon>Sphaerotilaceae</taxon>
        <taxon>Roseateles</taxon>
    </lineage>
</organism>
<dbReference type="Gene3D" id="2.40.30.170">
    <property type="match status" value="1"/>
</dbReference>
<feature type="domain" description="CzcB-like barrel-sandwich hybrid" evidence="4">
    <location>
        <begin position="421"/>
        <end position="541"/>
    </location>
</feature>
<gene>
    <name evidence="5" type="ORF">LXT13_01175</name>
</gene>
<sequence length="648" mass="69706">MSAPGVVTALPSYSARELVLALHALRDASRQGDYAARVIALLARLMRAQQGWWLAESDAGWRLLAEAHDEAAAADPAAAPLRSDFTADLGALAQRARTQGFASLPQRSAQGSTQWLVAVRPERAPSDLWLLCLPDRERPHLNELVLRAQLVADLPAPGEALATAAATTTTPSDTTADAPLATWAPLLDAVLFAQRHDGFEPATLALVNALASALGAQQLALGWRAEAGSPLRLVALSHRDKLDRFAHAVVLTEGALDEALDHDEGVRLDPPAAGGEASTALAEIDTAAPPALPAHRLLQQSLGAVGMASLPLASGHSAPRAAVLMVFDGEPLPAEQLARLRLTLRVALPWLESLHWQQRALVLRAQDELRRRARLWLGPQHLGLKTGAGLGALALLVSLFVNWDYRVGASAQLATDSTRILSAQFDGRVEEALVSAGQNVKAGELLAQLDVRDLQNQAADARAEVQRYTAEADKARAAGALAEAEVGNARTAQAQARLARTLELIDLAANRAPFDGVVVEGEKRELQGAPVRKGDKLYRLARVEKLYATLQVPERDASQLKPGASGELSLMTRPDEKIALRVLSVIPVAQIKGQEGNQFMVRAELLSPPADWWRPGMSGNARIDAGPRKIIWVLTHRVVDQLRLWLWW</sequence>